<name>A0A6A5QKJ7_AMPQU</name>
<accession>A0A6A5QKJ7</accession>
<dbReference type="Proteomes" id="UP000800096">
    <property type="component" value="Unassembled WGS sequence"/>
</dbReference>
<dbReference type="EMBL" id="ML979136">
    <property type="protein sequence ID" value="KAF1915388.1"/>
    <property type="molecule type" value="Genomic_DNA"/>
</dbReference>
<evidence type="ECO:0000313" key="1">
    <source>
        <dbReference type="EMBL" id="KAF1915388.1"/>
    </source>
</evidence>
<dbReference type="OrthoDB" id="3045089at2759"/>
<gene>
    <name evidence="1" type="ORF">BDU57DRAFT_518332</name>
</gene>
<sequence>MTELEALQKALCQLQTLRPAKRELLQLTSIRATVLACQGPPQDFLDKVSKFERCLGNFNTAGAKWSGLS</sequence>
<reference evidence="1" key="1">
    <citation type="journal article" date="2020" name="Stud. Mycol.">
        <title>101 Dothideomycetes genomes: a test case for predicting lifestyles and emergence of pathogens.</title>
        <authorList>
            <person name="Haridas S."/>
            <person name="Albert R."/>
            <person name="Binder M."/>
            <person name="Bloem J."/>
            <person name="Labutti K."/>
            <person name="Salamov A."/>
            <person name="Andreopoulos B."/>
            <person name="Baker S."/>
            <person name="Barry K."/>
            <person name="Bills G."/>
            <person name="Bluhm B."/>
            <person name="Cannon C."/>
            <person name="Castanera R."/>
            <person name="Culley D."/>
            <person name="Daum C."/>
            <person name="Ezra D."/>
            <person name="Gonzalez J."/>
            <person name="Henrissat B."/>
            <person name="Kuo A."/>
            <person name="Liang C."/>
            <person name="Lipzen A."/>
            <person name="Lutzoni F."/>
            <person name="Magnuson J."/>
            <person name="Mondo S."/>
            <person name="Nolan M."/>
            <person name="Ohm R."/>
            <person name="Pangilinan J."/>
            <person name="Park H.-J."/>
            <person name="Ramirez L."/>
            <person name="Alfaro M."/>
            <person name="Sun H."/>
            <person name="Tritt A."/>
            <person name="Yoshinaga Y."/>
            <person name="Zwiers L.-H."/>
            <person name="Turgeon B."/>
            <person name="Goodwin S."/>
            <person name="Spatafora J."/>
            <person name="Crous P."/>
            <person name="Grigoriev I."/>
        </authorList>
    </citation>
    <scope>NUCLEOTIDE SEQUENCE</scope>
    <source>
        <strain evidence="1">HMLAC05119</strain>
    </source>
</reference>
<dbReference type="AlphaFoldDB" id="A0A6A5QKJ7"/>
<proteinExistence type="predicted"/>
<organism evidence="1 2">
    <name type="scientific">Ampelomyces quisqualis</name>
    <name type="common">Powdery mildew agent</name>
    <dbReference type="NCBI Taxonomy" id="50730"/>
    <lineage>
        <taxon>Eukaryota</taxon>
        <taxon>Fungi</taxon>
        <taxon>Dikarya</taxon>
        <taxon>Ascomycota</taxon>
        <taxon>Pezizomycotina</taxon>
        <taxon>Dothideomycetes</taxon>
        <taxon>Pleosporomycetidae</taxon>
        <taxon>Pleosporales</taxon>
        <taxon>Pleosporineae</taxon>
        <taxon>Phaeosphaeriaceae</taxon>
        <taxon>Ampelomyces</taxon>
    </lineage>
</organism>
<protein>
    <submittedName>
        <fullName evidence="1">Uncharacterized protein</fullName>
    </submittedName>
</protein>
<evidence type="ECO:0000313" key="2">
    <source>
        <dbReference type="Proteomes" id="UP000800096"/>
    </source>
</evidence>
<keyword evidence="2" id="KW-1185">Reference proteome</keyword>